<sequence length="76" mass="8542">MWIFSFGALIDLLSPFLWTSITFISNSLTRLFLIIGFNPSPHRNTNKKTQNFSREGEFVSRREAGCPATGGNTAFL</sequence>
<accession>A0ACB9EBY7</accession>
<reference evidence="2" key="1">
    <citation type="journal article" date="2022" name="Mol. Ecol. Resour.">
        <title>The genomes of chicory, endive, great burdock and yacon provide insights into Asteraceae palaeo-polyploidization history and plant inulin production.</title>
        <authorList>
            <person name="Fan W."/>
            <person name="Wang S."/>
            <person name="Wang H."/>
            <person name="Wang A."/>
            <person name="Jiang F."/>
            <person name="Liu H."/>
            <person name="Zhao H."/>
            <person name="Xu D."/>
            <person name="Zhang Y."/>
        </authorList>
    </citation>
    <scope>NUCLEOTIDE SEQUENCE [LARGE SCALE GENOMIC DNA]</scope>
    <source>
        <strain evidence="2">cv. Yunnan</strain>
    </source>
</reference>
<protein>
    <submittedName>
        <fullName evidence="1">Uncharacterized protein</fullName>
    </submittedName>
</protein>
<evidence type="ECO:0000313" key="2">
    <source>
        <dbReference type="Proteomes" id="UP001056120"/>
    </source>
</evidence>
<reference evidence="1 2" key="2">
    <citation type="journal article" date="2022" name="Mol. Ecol. Resour.">
        <title>The genomes of chicory, endive, great burdock and yacon provide insights into Asteraceae paleo-polyploidization history and plant inulin production.</title>
        <authorList>
            <person name="Fan W."/>
            <person name="Wang S."/>
            <person name="Wang H."/>
            <person name="Wang A."/>
            <person name="Jiang F."/>
            <person name="Liu H."/>
            <person name="Zhao H."/>
            <person name="Xu D."/>
            <person name="Zhang Y."/>
        </authorList>
    </citation>
    <scope>NUCLEOTIDE SEQUENCE [LARGE SCALE GENOMIC DNA]</scope>
    <source>
        <strain evidence="2">cv. Yunnan</strain>
        <tissue evidence="1">Leaves</tissue>
    </source>
</reference>
<name>A0ACB9EBY7_9ASTR</name>
<organism evidence="1 2">
    <name type="scientific">Smallanthus sonchifolius</name>
    <dbReference type="NCBI Taxonomy" id="185202"/>
    <lineage>
        <taxon>Eukaryota</taxon>
        <taxon>Viridiplantae</taxon>
        <taxon>Streptophyta</taxon>
        <taxon>Embryophyta</taxon>
        <taxon>Tracheophyta</taxon>
        <taxon>Spermatophyta</taxon>
        <taxon>Magnoliopsida</taxon>
        <taxon>eudicotyledons</taxon>
        <taxon>Gunneridae</taxon>
        <taxon>Pentapetalae</taxon>
        <taxon>asterids</taxon>
        <taxon>campanulids</taxon>
        <taxon>Asterales</taxon>
        <taxon>Asteraceae</taxon>
        <taxon>Asteroideae</taxon>
        <taxon>Heliantheae alliance</taxon>
        <taxon>Millerieae</taxon>
        <taxon>Smallanthus</taxon>
    </lineage>
</organism>
<proteinExistence type="predicted"/>
<comment type="caution">
    <text evidence="1">The sequence shown here is derived from an EMBL/GenBank/DDBJ whole genome shotgun (WGS) entry which is preliminary data.</text>
</comment>
<keyword evidence="2" id="KW-1185">Reference proteome</keyword>
<gene>
    <name evidence="1" type="ORF">L1987_56105</name>
</gene>
<evidence type="ECO:0000313" key="1">
    <source>
        <dbReference type="EMBL" id="KAI3756286.1"/>
    </source>
</evidence>
<dbReference type="Proteomes" id="UP001056120">
    <property type="component" value="Linkage Group LG18"/>
</dbReference>
<dbReference type="EMBL" id="CM042035">
    <property type="protein sequence ID" value="KAI3756286.1"/>
    <property type="molecule type" value="Genomic_DNA"/>
</dbReference>